<dbReference type="Proteomes" id="UP001500822">
    <property type="component" value="Unassembled WGS sequence"/>
</dbReference>
<feature type="signal peptide" evidence="1">
    <location>
        <begin position="1"/>
        <end position="32"/>
    </location>
</feature>
<dbReference type="RefSeq" id="WP_345312176.1">
    <property type="nucleotide sequence ID" value="NZ_BAABIE010000001.1"/>
</dbReference>
<dbReference type="Pfam" id="PF09203">
    <property type="entry name" value="MspA"/>
    <property type="match status" value="1"/>
</dbReference>
<sequence length="223" mass="22847">MKNLTKRVVAPVAVAGAAMIALTGVTAGVAEAKNLPGATKTRSFDEGSVTIRLFDESARITRAVTNVPTSREVQVSGKVAVTTKGGVKGGNINVGYLVGCQLNFGAKAGGGIAYTAPYDFGQNNHPQDWMANLNNSGTNLSGGVALAPGKAAYVPIIKASIGGNPVDSFDFNQARGGVAYSQERFGVDGCAGHAEGMAKVTVKVSTDTFKGNITMYGKPFSLG</sequence>
<feature type="chain" id="PRO_5047438521" description="MspA family porin" evidence="1">
    <location>
        <begin position="33"/>
        <end position="223"/>
    </location>
</feature>
<organism evidence="2 3">
    <name type="scientific">Gordonia alkaliphila</name>
    <dbReference type="NCBI Taxonomy" id="1053547"/>
    <lineage>
        <taxon>Bacteria</taxon>
        <taxon>Bacillati</taxon>
        <taxon>Actinomycetota</taxon>
        <taxon>Actinomycetes</taxon>
        <taxon>Mycobacteriales</taxon>
        <taxon>Gordoniaceae</taxon>
        <taxon>Gordonia</taxon>
    </lineage>
</organism>
<evidence type="ECO:0000313" key="3">
    <source>
        <dbReference type="Proteomes" id="UP001500822"/>
    </source>
</evidence>
<evidence type="ECO:0000313" key="2">
    <source>
        <dbReference type="EMBL" id="GAA4738938.1"/>
    </source>
</evidence>
<dbReference type="InterPro" id="IPR015286">
    <property type="entry name" value="Porin_fam_mycobact-type"/>
</dbReference>
<reference evidence="3" key="1">
    <citation type="journal article" date="2019" name="Int. J. Syst. Evol. Microbiol.">
        <title>The Global Catalogue of Microorganisms (GCM) 10K type strain sequencing project: providing services to taxonomists for standard genome sequencing and annotation.</title>
        <authorList>
            <consortium name="The Broad Institute Genomics Platform"/>
            <consortium name="The Broad Institute Genome Sequencing Center for Infectious Disease"/>
            <person name="Wu L."/>
            <person name="Ma J."/>
        </authorList>
    </citation>
    <scope>NUCLEOTIDE SEQUENCE [LARGE SCALE GENOMIC DNA]</scope>
    <source>
        <strain evidence="3">JCM 18077</strain>
    </source>
</reference>
<accession>A0ABP8YXG3</accession>
<gene>
    <name evidence="2" type="ORF">GCM10023217_03260</name>
</gene>
<proteinExistence type="predicted"/>
<protein>
    <recommendedName>
        <fullName evidence="4">MspA family porin</fullName>
    </recommendedName>
</protein>
<evidence type="ECO:0008006" key="4">
    <source>
        <dbReference type="Google" id="ProtNLM"/>
    </source>
</evidence>
<dbReference type="EMBL" id="BAABIE010000001">
    <property type="protein sequence ID" value="GAA4738938.1"/>
    <property type="molecule type" value="Genomic_DNA"/>
</dbReference>
<keyword evidence="3" id="KW-1185">Reference proteome</keyword>
<comment type="caution">
    <text evidence="2">The sequence shown here is derived from an EMBL/GenBank/DDBJ whole genome shotgun (WGS) entry which is preliminary data.</text>
</comment>
<evidence type="ECO:0000256" key="1">
    <source>
        <dbReference type="SAM" id="SignalP"/>
    </source>
</evidence>
<keyword evidence="1" id="KW-0732">Signal</keyword>
<name>A0ABP8YXG3_9ACTN</name>
<dbReference type="Gene3D" id="2.60.40.1650">
    <property type="entry name" value="Porin MspA (Ig-like beta-sandwich domain)"/>
    <property type="match status" value="2"/>
</dbReference>